<comment type="caution">
    <text evidence="1">The sequence shown here is derived from an EMBL/GenBank/DDBJ whole genome shotgun (WGS) entry which is preliminary data.</text>
</comment>
<dbReference type="EMBL" id="QKYU01000028">
    <property type="protein sequence ID" value="PZW39436.1"/>
    <property type="molecule type" value="Genomic_DNA"/>
</dbReference>
<gene>
    <name evidence="1" type="ORF">C8P66_12815</name>
</gene>
<keyword evidence="2" id="KW-1185">Reference proteome</keyword>
<accession>A0A2W7HXY5</accession>
<protein>
    <submittedName>
        <fullName evidence="1">Uncharacterized protein</fullName>
    </submittedName>
</protein>
<proteinExistence type="predicted"/>
<dbReference type="RefSeq" id="WP_111399993.1">
    <property type="nucleotide sequence ID" value="NZ_QKYU01000028.1"/>
</dbReference>
<dbReference type="Proteomes" id="UP000249688">
    <property type="component" value="Unassembled WGS sequence"/>
</dbReference>
<name>A0A2W7HXY5_9PROT</name>
<dbReference type="OrthoDB" id="7849029at2"/>
<reference evidence="1 2" key="1">
    <citation type="submission" date="2018-06" db="EMBL/GenBank/DDBJ databases">
        <title>Genomic Encyclopedia of Archaeal and Bacterial Type Strains, Phase II (KMG-II): from individual species to whole genera.</title>
        <authorList>
            <person name="Goeker M."/>
        </authorList>
    </citation>
    <scope>NUCLEOTIDE SEQUENCE [LARGE SCALE GENOMIC DNA]</scope>
    <source>
        <strain evidence="1 2">DSM 24525</strain>
    </source>
</reference>
<evidence type="ECO:0000313" key="2">
    <source>
        <dbReference type="Proteomes" id="UP000249688"/>
    </source>
</evidence>
<evidence type="ECO:0000313" key="1">
    <source>
        <dbReference type="EMBL" id="PZW39436.1"/>
    </source>
</evidence>
<dbReference type="AlphaFoldDB" id="A0A2W7HXY5"/>
<sequence length="274" mass="31113">MHKTTLALQPLLTDPSVPLAEKFERLASAYEGEKMFILGCGPSLAEYTPAQLDELLTGKLVVALKQALDYVPTQGDYLVLNSWNFRRYSFGDARPVVIRESGKNDPPVFLDGDIELQIPRPSSRDDQLALSKRFDDYMFSKTLERPWGPGVLYEVGFYMAEHFKVSEVVTLGWDVGVRNTPQMPHFYDTTSPEVVRIIRQSRDIEDVAERNRFLHDRGVVYNRPRIIPEEVDDCASVSADWQGWLNGKGIELKVVSHKSLAADTIPRTRIENEV</sequence>
<organism evidence="1 2">
    <name type="scientific">Humitalea rosea</name>
    <dbReference type="NCBI Taxonomy" id="990373"/>
    <lineage>
        <taxon>Bacteria</taxon>
        <taxon>Pseudomonadati</taxon>
        <taxon>Pseudomonadota</taxon>
        <taxon>Alphaproteobacteria</taxon>
        <taxon>Acetobacterales</taxon>
        <taxon>Roseomonadaceae</taxon>
        <taxon>Humitalea</taxon>
    </lineage>
</organism>